<comment type="caution">
    <text evidence="1">The sequence shown here is derived from an EMBL/GenBank/DDBJ whole genome shotgun (WGS) entry which is preliminary data.</text>
</comment>
<sequence length="212" mass="24809">MIVDDITFTSIECPVIEIKDKKLCTYSFDVLLGKQKLEIDLKNKLFIHDEGDNYVDYNFSYDQDNLILTTHMLSGIDAIGNKSIINDFEYVKLVTTIVNYPIDSIVKKQYQHFYGASFIRPDNIIKLEGIMFPDEVVKIIGGKEKSPRYRLEKIDNTYLIVYYSTEDYRKWMVPIKEINEDHLIVYGVAGKEGFIKLHEIKEIKKPQYFIPN</sequence>
<accession>A0ABP6UVG3</accession>
<name>A0ABP6UVG3_9FLAO</name>
<organism evidence="1 2">
    <name type="scientific">Aquimarina addita</name>
    <dbReference type="NCBI Taxonomy" id="870485"/>
    <lineage>
        <taxon>Bacteria</taxon>
        <taxon>Pseudomonadati</taxon>
        <taxon>Bacteroidota</taxon>
        <taxon>Flavobacteriia</taxon>
        <taxon>Flavobacteriales</taxon>
        <taxon>Flavobacteriaceae</taxon>
        <taxon>Aquimarina</taxon>
    </lineage>
</organism>
<dbReference type="RefSeq" id="WP_344930006.1">
    <property type="nucleotide sequence ID" value="NZ_BAABCW010000021.1"/>
</dbReference>
<gene>
    <name evidence="1" type="ORF">GCM10022393_37130</name>
</gene>
<evidence type="ECO:0000313" key="1">
    <source>
        <dbReference type="EMBL" id="GAA3519501.1"/>
    </source>
</evidence>
<reference evidence="2" key="1">
    <citation type="journal article" date="2019" name="Int. J. Syst. Evol. Microbiol.">
        <title>The Global Catalogue of Microorganisms (GCM) 10K type strain sequencing project: providing services to taxonomists for standard genome sequencing and annotation.</title>
        <authorList>
            <consortium name="The Broad Institute Genomics Platform"/>
            <consortium name="The Broad Institute Genome Sequencing Center for Infectious Disease"/>
            <person name="Wu L."/>
            <person name="Ma J."/>
        </authorList>
    </citation>
    <scope>NUCLEOTIDE SEQUENCE [LARGE SCALE GENOMIC DNA]</scope>
    <source>
        <strain evidence="2">JCM 17106</strain>
    </source>
</reference>
<protein>
    <submittedName>
        <fullName evidence="1">Uncharacterized protein</fullName>
    </submittedName>
</protein>
<dbReference type="EMBL" id="BAABCW010000021">
    <property type="protein sequence ID" value="GAA3519501.1"/>
    <property type="molecule type" value="Genomic_DNA"/>
</dbReference>
<evidence type="ECO:0000313" key="2">
    <source>
        <dbReference type="Proteomes" id="UP001500459"/>
    </source>
</evidence>
<proteinExistence type="predicted"/>
<keyword evidence="2" id="KW-1185">Reference proteome</keyword>
<dbReference type="Proteomes" id="UP001500459">
    <property type="component" value="Unassembled WGS sequence"/>
</dbReference>